<keyword evidence="1" id="KW-0732">Signal</keyword>
<name>A0A0F6W7F6_9BACT</name>
<protein>
    <submittedName>
        <fullName evidence="2">Uncharacterized protein</fullName>
    </submittedName>
</protein>
<feature type="chain" id="PRO_5002511803" evidence="1">
    <location>
        <begin position="23"/>
        <end position="233"/>
    </location>
</feature>
<sequence length="233" mass="25264">MSWAARTVALLFPLLVASHASAQAPPDAALDRAVDHARAALDACAIASRASLAELRTTVVRVELARPRRVDVTVTEGPTGTARGGLQRCIARELGDVLRADRSVVAPLVRELRPYVDLALPMDPPPTTPRTIARPVDLVTLRAQLARLPDDRARLEQLATLERDARGVTELDAATLLDLFSTERRAAAGRLCRVAVGRHALERLMAPLAGPDRRWLRAATRGRCGVDPRAEHD</sequence>
<reference evidence="2 3" key="1">
    <citation type="submission" date="2015-03" db="EMBL/GenBank/DDBJ databases">
        <title>Genome assembly of Sandaracinus amylolyticus DSM 53668.</title>
        <authorList>
            <person name="Sharma G."/>
            <person name="Subramanian S."/>
        </authorList>
    </citation>
    <scope>NUCLEOTIDE SEQUENCE [LARGE SCALE GENOMIC DNA]</scope>
    <source>
        <strain evidence="2 3">DSM 53668</strain>
    </source>
</reference>
<accession>A0A0F6W7F6</accession>
<gene>
    <name evidence="2" type="ORF">DB32_006504</name>
</gene>
<organism evidence="2 3">
    <name type="scientific">Sandaracinus amylolyticus</name>
    <dbReference type="NCBI Taxonomy" id="927083"/>
    <lineage>
        <taxon>Bacteria</taxon>
        <taxon>Pseudomonadati</taxon>
        <taxon>Myxococcota</taxon>
        <taxon>Polyangia</taxon>
        <taxon>Polyangiales</taxon>
        <taxon>Sandaracinaceae</taxon>
        <taxon>Sandaracinus</taxon>
    </lineage>
</organism>
<feature type="signal peptide" evidence="1">
    <location>
        <begin position="1"/>
        <end position="22"/>
    </location>
</feature>
<evidence type="ECO:0000313" key="3">
    <source>
        <dbReference type="Proteomes" id="UP000034883"/>
    </source>
</evidence>
<dbReference type="KEGG" id="samy:DB32_006504"/>
<proteinExistence type="predicted"/>
<dbReference type="AlphaFoldDB" id="A0A0F6W7F6"/>
<dbReference type="RefSeq" id="WP_053236411.1">
    <property type="nucleotide sequence ID" value="NZ_CP011125.1"/>
</dbReference>
<dbReference type="STRING" id="927083.DB32_006504"/>
<dbReference type="Proteomes" id="UP000034883">
    <property type="component" value="Chromosome"/>
</dbReference>
<keyword evidence="3" id="KW-1185">Reference proteome</keyword>
<evidence type="ECO:0000256" key="1">
    <source>
        <dbReference type="SAM" id="SignalP"/>
    </source>
</evidence>
<evidence type="ECO:0000313" key="2">
    <source>
        <dbReference type="EMBL" id="AKF09355.1"/>
    </source>
</evidence>
<dbReference type="EMBL" id="CP011125">
    <property type="protein sequence ID" value="AKF09355.1"/>
    <property type="molecule type" value="Genomic_DNA"/>
</dbReference>